<dbReference type="AlphaFoldDB" id="A0A8H6N1I9"/>
<dbReference type="Proteomes" id="UP000639643">
    <property type="component" value="Unassembled WGS sequence"/>
</dbReference>
<dbReference type="Pfam" id="PF13976">
    <property type="entry name" value="gag_pre-integrs"/>
    <property type="match status" value="1"/>
</dbReference>
<accession>A0A8H6N1I9</accession>
<dbReference type="EMBL" id="WIGM01000665">
    <property type="protein sequence ID" value="KAF6816917.1"/>
    <property type="molecule type" value="Genomic_DNA"/>
</dbReference>
<comment type="caution">
    <text evidence="2">The sequence shown here is derived from an EMBL/GenBank/DDBJ whole genome shotgun (WGS) entry which is preliminary data.</text>
</comment>
<keyword evidence="3" id="KW-1185">Reference proteome</keyword>
<dbReference type="InterPro" id="IPR025724">
    <property type="entry name" value="GAG-pre-integrase_dom"/>
</dbReference>
<dbReference type="OrthoDB" id="5024961at2759"/>
<evidence type="ECO:0000259" key="1">
    <source>
        <dbReference type="Pfam" id="PF13976"/>
    </source>
</evidence>
<protein>
    <recommendedName>
        <fullName evidence="1">GAG-pre-integrase domain-containing protein</fullName>
    </recommendedName>
</protein>
<proteinExistence type="predicted"/>
<evidence type="ECO:0000313" key="2">
    <source>
        <dbReference type="EMBL" id="KAF6816917.1"/>
    </source>
</evidence>
<sequence>MRKNELIGPNGRVLDTLDMPKRGFNLSVTTEKRLPESRVMWTAQQRKDSQLWHRRLGHPGHREILKTIELTRGCPLTAKDIVPQPCATYDMSKSLRYSPRTPRERALRAGDLLHIDIGEIKPALWFTYFCLVTDDKSRFRALILSNSKGDLARQLHNYLTG</sequence>
<feature type="domain" description="GAG-pre-integrase" evidence="1">
    <location>
        <begin position="34"/>
        <end position="93"/>
    </location>
</feature>
<reference evidence="2" key="1">
    <citation type="journal article" date="2020" name="Phytopathology">
        <title>Genome Sequence Resources of Colletotrichum truncatum, C. plurivorum, C. musicola, and C. sojae: Four Species Pathogenic to Soybean (Glycine max).</title>
        <authorList>
            <person name="Rogerio F."/>
            <person name="Boufleur T.R."/>
            <person name="Ciampi-Guillardi M."/>
            <person name="Sukno S.A."/>
            <person name="Thon M.R."/>
            <person name="Massola Junior N.S."/>
            <person name="Baroncelli R."/>
        </authorList>
    </citation>
    <scope>NUCLEOTIDE SEQUENCE</scope>
    <source>
        <strain evidence="2">LFN0074</strain>
    </source>
</reference>
<name>A0A8H6N1I9_9PEZI</name>
<gene>
    <name evidence="2" type="ORF">CMUS01_12187</name>
</gene>
<organism evidence="2 3">
    <name type="scientific">Colletotrichum musicola</name>
    <dbReference type="NCBI Taxonomy" id="2175873"/>
    <lineage>
        <taxon>Eukaryota</taxon>
        <taxon>Fungi</taxon>
        <taxon>Dikarya</taxon>
        <taxon>Ascomycota</taxon>
        <taxon>Pezizomycotina</taxon>
        <taxon>Sordariomycetes</taxon>
        <taxon>Hypocreomycetidae</taxon>
        <taxon>Glomerellales</taxon>
        <taxon>Glomerellaceae</taxon>
        <taxon>Colletotrichum</taxon>
        <taxon>Colletotrichum orchidearum species complex</taxon>
    </lineage>
</organism>
<evidence type="ECO:0000313" key="3">
    <source>
        <dbReference type="Proteomes" id="UP000639643"/>
    </source>
</evidence>